<organism evidence="1 2">
    <name type="scientific">Desulfosarcina alkanivorans</name>
    <dbReference type="NCBI Taxonomy" id="571177"/>
    <lineage>
        <taxon>Bacteria</taxon>
        <taxon>Pseudomonadati</taxon>
        <taxon>Thermodesulfobacteriota</taxon>
        <taxon>Desulfobacteria</taxon>
        <taxon>Desulfobacterales</taxon>
        <taxon>Desulfosarcinaceae</taxon>
        <taxon>Desulfosarcina</taxon>
    </lineage>
</organism>
<dbReference type="AlphaFoldDB" id="A0A5K7YRT6"/>
<reference evidence="1 2" key="1">
    <citation type="submission" date="2019-11" db="EMBL/GenBank/DDBJ databases">
        <title>Comparative genomics of hydrocarbon-degrading Desulfosarcina strains.</title>
        <authorList>
            <person name="Watanabe M."/>
            <person name="Kojima H."/>
            <person name="Fukui M."/>
        </authorList>
    </citation>
    <scope>NUCLEOTIDE SEQUENCE [LARGE SCALE GENOMIC DNA]</scope>
    <source>
        <strain evidence="1 2">PL12</strain>
    </source>
</reference>
<dbReference type="Gene3D" id="3.40.190.10">
    <property type="entry name" value="Periplasmic binding protein-like II"/>
    <property type="match status" value="1"/>
</dbReference>
<proteinExistence type="predicted"/>
<dbReference type="EMBL" id="AP021874">
    <property type="protein sequence ID" value="BBO72532.1"/>
    <property type="molecule type" value="Genomic_DNA"/>
</dbReference>
<dbReference type="RefSeq" id="WP_155320218.1">
    <property type="nucleotide sequence ID" value="NZ_AP021874.1"/>
</dbReference>
<evidence type="ECO:0000313" key="1">
    <source>
        <dbReference type="EMBL" id="BBO72532.1"/>
    </source>
</evidence>
<name>A0A5K7YRT6_9BACT</name>
<evidence type="ECO:0000313" key="2">
    <source>
        <dbReference type="Proteomes" id="UP000427906"/>
    </source>
</evidence>
<evidence type="ECO:0008006" key="3">
    <source>
        <dbReference type="Google" id="ProtNLM"/>
    </source>
</evidence>
<dbReference type="OrthoDB" id="368476at2"/>
<sequence>MNRVHLPGYRPMGIISIAAVMVFLISPAVAAGDREGIRQHDVLRHLGVPRAHLVRTTARGLDGLDVELIQRIADHLGVAYGWVGTSWSTVFNDLTGQHGKQPERVWPR</sequence>
<keyword evidence="2" id="KW-1185">Reference proteome</keyword>
<gene>
    <name evidence="1" type="ORF">DSCA_64620</name>
</gene>
<protein>
    <recommendedName>
        <fullName evidence="3">Solute-binding protein family 3/N-terminal domain-containing protein</fullName>
    </recommendedName>
</protein>
<dbReference type="Proteomes" id="UP000427906">
    <property type="component" value="Chromosome"/>
</dbReference>
<accession>A0A5K7YRT6</accession>
<dbReference type="KEGG" id="dalk:DSCA_64620"/>
<dbReference type="SUPFAM" id="SSF53850">
    <property type="entry name" value="Periplasmic binding protein-like II"/>
    <property type="match status" value="1"/>
</dbReference>